<keyword evidence="1" id="KW-1133">Transmembrane helix</keyword>
<comment type="caution">
    <text evidence="2">The sequence shown here is derived from an EMBL/GenBank/DDBJ whole genome shotgun (WGS) entry which is preliminary data.</text>
</comment>
<dbReference type="AlphaFoldDB" id="A0A5D4JDL1"/>
<sequence length="68" mass="7751">MLDAAVTLGILAIFGVLSILLFAIRGFLDQLPDVFASARRARIAWRDLKQERAEEEQQPERAYFQPFA</sequence>
<organism evidence="2 3">
    <name type="scientific">Streptomyces parvus</name>
    <dbReference type="NCBI Taxonomy" id="66428"/>
    <lineage>
        <taxon>Bacteria</taxon>
        <taxon>Bacillati</taxon>
        <taxon>Actinomycetota</taxon>
        <taxon>Actinomycetes</taxon>
        <taxon>Kitasatosporales</taxon>
        <taxon>Streptomycetaceae</taxon>
        <taxon>Streptomyces</taxon>
    </lineage>
</organism>
<name>A0A5D4JDL1_9ACTN</name>
<reference evidence="2 3" key="1">
    <citation type="submission" date="2019-08" db="EMBL/GenBank/DDBJ databases">
        <title>Draft genome for granaticin producer strain Streptomyces parvus C05.</title>
        <authorList>
            <person name="Gonzalez-Pimentel J.L."/>
        </authorList>
    </citation>
    <scope>NUCLEOTIDE SEQUENCE [LARGE SCALE GENOMIC DNA]</scope>
    <source>
        <strain evidence="2 3">C05</strain>
    </source>
</reference>
<evidence type="ECO:0000313" key="3">
    <source>
        <dbReference type="Proteomes" id="UP000323242"/>
    </source>
</evidence>
<keyword evidence="1" id="KW-0472">Membrane</keyword>
<keyword evidence="3" id="KW-1185">Reference proteome</keyword>
<gene>
    <name evidence="2" type="ORF">FY004_17595</name>
</gene>
<protein>
    <submittedName>
        <fullName evidence="2">Uncharacterized protein</fullName>
    </submittedName>
</protein>
<feature type="transmembrane region" description="Helical" evidence="1">
    <location>
        <begin position="6"/>
        <end position="28"/>
    </location>
</feature>
<accession>A0A5D4JDL1</accession>
<proteinExistence type="predicted"/>
<evidence type="ECO:0000256" key="1">
    <source>
        <dbReference type="SAM" id="Phobius"/>
    </source>
</evidence>
<keyword evidence="1" id="KW-0812">Transmembrane</keyword>
<dbReference type="Proteomes" id="UP000323242">
    <property type="component" value="Unassembled WGS sequence"/>
</dbReference>
<dbReference type="EMBL" id="VSZQ01000087">
    <property type="protein sequence ID" value="TYR63292.1"/>
    <property type="molecule type" value="Genomic_DNA"/>
</dbReference>
<evidence type="ECO:0000313" key="2">
    <source>
        <dbReference type="EMBL" id="TYR63292.1"/>
    </source>
</evidence>